<evidence type="ECO:0000313" key="4">
    <source>
        <dbReference type="Proteomes" id="UP000537775"/>
    </source>
</evidence>
<feature type="region of interest" description="Disordered" evidence="1">
    <location>
        <begin position="234"/>
        <end position="255"/>
    </location>
</feature>
<feature type="transmembrane region" description="Helical" evidence="2">
    <location>
        <begin position="204"/>
        <end position="226"/>
    </location>
</feature>
<keyword evidence="2" id="KW-0812">Transmembrane</keyword>
<keyword evidence="2" id="KW-1133">Transmembrane helix</keyword>
<feature type="transmembrane region" description="Helical" evidence="2">
    <location>
        <begin position="131"/>
        <end position="147"/>
    </location>
</feature>
<evidence type="ECO:0000313" key="3">
    <source>
        <dbReference type="EMBL" id="MBB6390238.1"/>
    </source>
</evidence>
<feature type="transmembrane region" description="Helical" evidence="2">
    <location>
        <begin position="88"/>
        <end position="111"/>
    </location>
</feature>
<dbReference type="RefSeq" id="WP_184749512.1">
    <property type="nucleotide sequence ID" value="NZ_BAAAJR010000003.1"/>
</dbReference>
<evidence type="ECO:0000256" key="2">
    <source>
        <dbReference type="SAM" id="Phobius"/>
    </source>
</evidence>
<feature type="compositionally biased region" description="Polar residues" evidence="1">
    <location>
        <begin position="236"/>
        <end position="248"/>
    </location>
</feature>
<organism evidence="3 4">
    <name type="scientific">Microbacterium thalassium</name>
    <dbReference type="NCBI Taxonomy" id="362649"/>
    <lineage>
        <taxon>Bacteria</taxon>
        <taxon>Bacillati</taxon>
        <taxon>Actinomycetota</taxon>
        <taxon>Actinomycetes</taxon>
        <taxon>Micrococcales</taxon>
        <taxon>Microbacteriaceae</taxon>
        <taxon>Microbacterium</taxon>
    </lineage>
</organism>
<proteinExistence type="predicted"/>
<feature type="transmembrane region" description="Helical" evidence="2">
    <location>
        <begin position="54"/>
        <end position="76"/>
    </location>
</feature>
<dbReference type="InterPro" id="IPR049713">
    <property type="entry name" value="Pr6Pr-like"/>
</dbReference>
<sequence>MTRTPWWEQTWSIVRLLTAGLIAAAVIAQAQVTIGGAIDDGRDVGTTIVNFFSFFTILSNVSSAIVLAWAAVWLWTRGTGPGADRIRVEPTAIAVALACVSTYMIVTGIVYNTLLRHIELPQGTTVPWSNEILHVVGPAVLLLDVLLGPRRRALGWGTIGAVVVFPIVWVGYTLVRGPLTVNPVTNAGWWYPYPFLDPNVQDGYAGVAVYVVGIAAAIAIVAWAVVGVGRRRGAQPTGSIAGSVQEPSASAPLGR</sequence>
<keyword evidence="2" id="KW-0472">Membrane</keyword>
<accession>A0A7X0FMH0</accession>
<dbReference type="NCBIfam" id="NF038065">
    <property type="entry name" value="Pr6Pr"/>
    <property type="match status" value="1"/>
</dbReference>
<protein>
    <recommendedName>
        <fullName evidence="5">Pr6Pr family membrane protein</fullName>
    </recommendedName>
</protein>
<name>A0A7X0FMH0_9MICO</name>
<evidence type="ECO:0008006" key="5">
    <source>
        <dbReference type="Google" id="ProtNLM"/>
    </source>
</evidence>
<evidence type="ECO:0000256" key="1">
    <source>
        <dbReference type="SAM" id="MobiDB-lite"/>
    </source>
</evidence>
<keyword evidence="4" id="KW-1185">Reference proteome</keyword>
<gene>
    <name evidence="3" type="ORF">HD594_000551</name>
</gene>
<comment type="caution">
    <text evidence="3">The sequence shown here is derived from an EMBL/GenBank/DDBJ whole genome shotgun (WGS) entry which is preliminary data.</text>
</comment>
<reference evidence="3 4" key="1">
    <citation type="submission" date="2020-08" db="EMBL/GenBank/DDBJ databases">
        <title>Sequencing the genomes of 1000 actinobacteria strains.</title>
        <authorList>
            <person name="Klenk H.-P."/>
        </authorList>
    </citation>
    <scope>NUCLEOTIDE SEQUENCE [LARGE SCALE GENOMIC DNA]</scope>
    <source>
        <strain evidence="3 4">DSM 12511</strain>
    </source>
</reference>
<dbReference type="EMBL" id="JACHML010000001">
    <property type="protein sequence ID" value="MBB6390238.1"/>
    <property type="molecule type" value="Genomic_DNA"/>
</dbReference>
<dbReference type="AlphaFoldDB" id="A0A7X0FMH0"/>
<dbReference type="Proteomes" id="UP000537775">
    <property type="component" value="Unassembled WGS sequence"/>
</dbReference>
<feature type="transmembrane region" description="Helical" evidence="2">
    <location>
        <begin position="154"/>
        <end position="175"/>
    </location>
</feature>